<evidence type="ECO:0000259" key="1">
    <source>
        <dbReference type="Pfam" id="PF25087"/>
    </source>
</evidence>
<organism evidence="2 3">
    <name type="scientific">Ranitomeya imitator</name>
    <name type="common">mimic poison frog</name>
    <dbReference type="NCBI Taxonomy" id="111125"/>
    <lineage>
        <taxon>Eukaryota</taxon>
        <taxon>Metazoa</taxon>
        <taxon>Chordata</taxon>
        <taxon>Craniata</taxon>
        <taxon>Vertebrata</taxon>
        <taxon>Euteleostomi</taxon>
        <taxon>Amphibia</taxon>
        <taxon>Batrachia</taxon>
        <taxon>Anura</taxon>
        <taxon>Neobatrachia</taxon>
        <taxon>Hyloidea</taxon>
        <taxon>Dendrobatidae</taxon>
        <taxon>Dendrobatinae</taxon>
        <taxon>Ranitomeya</taxon>
    </lineage>
</organism>
<protein>
    <recommendedName>
        <fullName evidence="1">Mannose-1-phosphate guanyltransferase C-terminal domain-containing protein</fullName>
    </recommendedName>
</protein>
<proteinExistence type="predicted"/>
<dbReference type="InterPro" id="IPR050486">
    <property type="entry name" value="Mannose-1P_guanyltransferase"/>
</dbReference>
<accession>A0ABN9LPY4</accession>
<dbReference type="EMBL" id="CAUEEQ010027041">
    <property type="protein sequence ID" value="CAJ0947635.1"/>
    <property type="molecule type" value="Genomic_DNA"/>
</dbReference>
<keyword evidence="3" id="KW-1185">Reference proteome</keyword>
<evidence type="ECO:0000313" key="3">
    <source>
        <dbReference type="Proteomes" id="UP001176940"/>
    </source>
</evidence>
<dbReference type="InterPro" id="IPR056729">
    <property type="entry name" value="GMPPB_C"/>
</dbReference>
<feature type="domain" description="Mannose-1-phosphate guanyltransferase C-terminal" evidence="1">
    <location>
        <begin position="1"/>
        <end position="67"/>
    </location>
</feature>
<evidence type="ECO:0000313" key="2">
    <source>
        <dbReference type="EMBL" id="CAJ0947635.1"/>
    </source>
</evidence>
<dbReference type="PANTHER" id="PTHR22572">
    <property type="entry name" value="SUGAR-1-PHOSPHATE GUANYL TRANSFERASE"/>
    <property type="match status" value="1"/>
</dbReference>
<sequence length="68" mass="7540">MKGSRVRSHSWLESSIVGWSSSVGQCGWRMLTVLGEDVIVNDELYLNGANVLPHKCIAESVPEPRIIM</sequence>
<comment type="caution">
    <text evidence="2">The sequence shown here is derived from an EMBL/GenBank/DDBJ whole genome shotgun (WGS) entry which is preliminary data.</text>
</comment>
<dbReference type="Pfam" id="PF25087">
    <property type="entry name" value="GMPPB_C"/>
    <property type="match status" value="1"/>
</dbReference>
<reference evidence="2" key="1">
    <citation type="submission" date="2023-07" db="EMBL/GenBank/DDBJ databases">
        <authorList>
            <person name="Stuckert A."/>
        </authorList>
    </citation>
    <scope>NUCLEOTIDE SEQUENCE</scope>
</reference>
<dbReference type="Proteomes" id="UP001176940">
    <property type="component" value="Unassembled WGS sequence"/>
</dbReference>
<name>A0ABN9LPY4_9NEOB</name>
<gene>
    <name evidence="2" type="ORF">RIMI_LOCUS11765120</name>
</gene>